<dbReference type="InterPro" id="IPR025252">
    <property type="entry name" value="DUF4200"/>
</dbReference>
<evidence type="ECO:0000256" key="1">
    <source>
        <dbReference type="ARBA" id="ARBA00023054"/>
    </source>
</evidence>
<keyword evidence="5" id="KW-1185">Reference proteome</keyword>
<organism evidence="4 5">
    <name type="scientific">Stentor coeruleus</name>
    <dbReference type="NCBI Taxonomy" id="5963"/>
    <lineage>
        <taxon>Eukaryota</taxon>
        <taxon>Sar</taxon>
        <taxon>Alveolata</taxon>
        <taxon>Ciliophora</taxon>
        <taxon>Postciliodesmatophora</taxon>
        <taxon>Heterotrichea</taxon>
        <taxon>Heterotrichida</taxon>
        <taxon>Stentoridae</taxon>
        <taxon>Stentor</taxon>
    </lineage>
</organism>
<evidence type="ECO:0000313" key="5">
    <source>
        <dbReference type="Proteomes" id="UP000187209"/>
    </source>
</evidence>
<dbReference type="EMBL" id="MPUH01000129">
    <property type="protein sequence ID" value="OMJ89305.1"/>
    <property type="molecule type" value="Genomic_DNA"/>
</dbReference>
<evidence type="ECO:0000256" key="2">
    <source>
        <dbReference type="SAM" id="Coils"/>
    </source>
</evidence>
<protein>
    <recommendedName>
        <fullName evidence="3">DUF4200 domain-containing protein</fullName>
    </recommendedName>
</protein>
<dbReference type="OrthoDB" id="10264298at2759"/>
<evidence type="ECO:0000313" key="4">
    <source>
        <dbReference type="EMBL" id="OMJ89305.1"/>
    </source>
</evidence>
<dbReference type="PANTHER" id="PTHR21683">
    <property type="entry name" value="COILED-COIL DOMAIN-CONTAINING PROTEIN 42 LIKE-2-LIKE-RELATED"/>
    <property type="match status" value="1"/>
</dbReference>
<dbReference type="GO" id="GO:0005856">
    <property type="term" value="C:cytoskeleton"/>
    <property type="evidence" value="ECO:0007669"/>
    <property type="project" value="UniProtKB-ARBA"/>
</dbReference>
<dbReference type="InterPro" id="IPR051147">
    <property type="entry name" value="CFAP_domain-containing"/>
</dbReference>
<gene>
    <name evidence="4" type="ORF">SteCoe_8604</name>
</gene>
<name>A0A1R2CK27_9CILI</name>
<accession>A0A1R2CK27</accession>
<feature type="coiled-coil region" evidence="2">
    <location>
        <begin position="178"/>
        <end position="244"/>
    </location>
</feature>
<feature type="domain" description="DUF4200" evidence="3">
    <location>
        <begin position="39"/>
        <end position="156"/>
    </location>
</feature>
<dbReference type="Pfam" id="PF13863">
    <property type="entry name" value="DUF4200"/>
    <property type="match status" value="1"/>
</dbReference>
<keyword evidence="1 2" id="KW-0175">Coiled coil</keyword>
<sequence>MKKTLRPLDVMSAREKDQMYSRTHSEVHSYQFESQTIRLLKKEKKERAISQELANKLVLYKEKSFELEEKYRQMAYRQEQIKQSIENKKNSIQNYDNKAKHELDKLKKEEELIKLKEEDIKKKKSEKSQISEQLQEIGKKIDEYSKYKKLLEDVVSSTEDYEDIPQLMSRYWTLKKSVEDLNFKCRKIEEDQEKEKQRHLSTCKKLKESIAINTSYLHNLENEVEELNTKISILQANQEESRKNEIMYKGMTGKIALSIKNIYSSVVKHKITEDDKDSNSLLLEMLEKIKHRYEDLKEITASIQEEPVVKKQEVRQQETFDTDKNQNPQAIRLSLSNFLR</sequence>
<proteinExistence type="predicted"/>
<reference evidence="4 5" key="1">
    <citation type="submission" date="2016-11" db="EMBL/GenBank/DDBJ databases">
        <title>The macronuclear genome of Stentor coeruleus: a giant cell with tiny introns.</title>
        <authorList>
            <person name="Slabodnick M."/>
            <person name="Ruby J.G."/>
            <person name="Reiff S.B."/>
            <person name="Swart E.C."/>
            <person name="Gosai S."/>
            <person name="Prabakaran S."/>
            <person name="Witkowska E."/>
            <person name="Larue G.E."/>
            <person name="Fisher S."/>
            <person name="Freeman R.M."/>
            <person name="Gunawardena J."/>
            <person name="Chu W."/>
            <person name="Stover N.A."/>
            <person name="Gregory B.D."/>
            <person name="Nowacki M."/>
            <person name="Derisi J."/>
            <person name="Roy S.W."/>
            <person name="Marshall W.F."/>
            <person name="Sood P."/>
        </authorList>
    </citation>
    <scope>NUCLEOTIDE SEQUENCE [LARGE SCALE GENOMIC DNA]</scope>
    <source>
        <strain evidence="4">WM001</strain>
    </source>
</reference>
<dbReference type="AlphaFoldDB" id="A0A1R2CK27"/>
<dbReference type="Proteomes" id="UP000187209">
    <property type="component" value="Unassembled WGS sequence"/>
</dbReference>
<dbReference type="PANTHER" id="PTHR21683:SF2">
    <property type="entry name" value="COILED-COIL DOMAIN-CONTAINING PROTEIN 42 LIKE-2-LIKE"/>
    <property type="match status" value="1"/>
</dbReference>
<feature type="coiled-coil region" evidence="2">
    <location>
        <begin position="78"/>
        <end position="140"/>
    </location>
</feature>
<evidence type="ECO:0000259" key="3">
    <source>
        <dbReference type="Pfam" id="PF13863"/>
    </source>
</evidence>
<comment type="caution">
    <text evidence="4">The sequence shown here is derived from an EMBL/GenBank/DDBJ whole genome shotgun (WGS) entry which is preliminary data.</text>
</comment>